<accession>A0AAF5D1D9</accession>
<evidence type="ECO:0000256" key="1">
    <source>
        <dbReference type="ARBA" id="ARBA00004240"/>
    </source>
</evidence>
<evidence type="ECO:0000256" key="8">
    <source>
        <dbReference type="ARBA" id="ARBA00023157"/>
    </source>
</evidence>
<dbReference type="InterPro" id="IPR018298">
    <property type="entry name" value="Adrenodoxin_Fe-S_BS"/>
</dbReference>
<keyword evidence="2" id="KW-0001">2Fe-2S</keyword>
<dbReference type="InterPro" id="IPR044865">
    <property type="entry name" value="MRH_dom"/>
</dbReference>
<dbReference type="PANTHER" id="PTHR15414">
    <property type="entry name" value="OS-9-RELATED"/>
    <property type="match status" value="1"/>
</dbReference>
<dbReference type="Pfam" id="PF07915">
    <property type="entry name" value="PRKCSH"/>
    <property type="match status" value="2"/>
</dbReference>
<protein>
    <recommendedName>
        <fullName evidence="11">Endoplasmic reticulum lectin 1</fullName>
    </recommendedName>
    <alternativeName>
        <fullName evidence="12">ER lectin</fullName>
    </alternativeName>
</protein>
<evidence type="ECO:0000313" key="16">
    <source>
        <dbReference type="WBParaSite" id="TCONS_00005148.p1"/>
    </source>
</evidence>
<evidence type="ECO:0000256" key="10">
    <source>
        <dbReference type="ARBA" id="ARBA00037585"/>
    </source>
</evidence>
<comment type="function">
    <text evidence="10">Probable lectin that binds selectively to improperly folded lumenal proteins. May function in endoplasmic reticulum quality control and endoplasmic reticulum-associated degradation (ERAD) of both non-glycosylated proteins and glycoproteins.</text>
</comment>
<comment type="cofactor">
    <cofactor evidence="9">
        <name>[2Fe-2S] cluster</name>
        <dbReference type="ChEBI" id="CHEBI:190135"/>
    </cofactor>
</comment>
<dbReference type="Pfam" id="PF00111">
    <property type="entry name" value="Fer2"/>
    <property type="match status" value="1"/>
</dbReference>
<keyword evidence="8" id="KW-1015">Disulfide bond</keyword>
<keyword evidence="3" id="KW-0479">Metal-binding</keyword>
<evidence type="ECO:0000256" key="5">
    <source>
        <dbReference type="ARBA" id="ARBA00022824"/>
    </source>
</evidence>
<dbReference type="GO" id="GO:0030968">
    <property type="term" value="P:endoplasmic reticulum unfolded protein response"/>
    <property type="evidence" value="ECO:0007669"/>
    <property type="project" value="InterPro"/>
</dbReference>
<evidence type="ECO:0000256" key="3">
    <source>
        <dbReference type="ARBA" id="ARBA00022723"/>
    </source>
</evidence>
<keyword evidence="5" id="KW-0256">Endoplasmic reticulum</keyword>
<dbReference type="InterPro" id="IPR012913">
    <property type="entry name" value="OS9-like_dom"/>
</dbReference>
<dbReference type="WBParaSite" id="TCONS_00005148.p1">
    <property type="protein sequence ID" value="TCONS_00005148.p1"/>
    <property type="gene ID" value="XLOC_003485"/>
</dbReference>
<evidence type="ECO:0000256" key="2">
    <source>
        <dbReference type="ARBA" id="ARBA00022714"/>
    </source>
</evidence>
<dbReference type="PROSITE" id="PS51914">
    <property type="entry name" value="MRH"/>
    <property type="match status" value="2"/>
</dbReference>
<proteinExistence type="predicted"/>
<sequence length="698" mass="81605">MSNSKHIHPVHPIVLIKCTNLLHDDSTMFSIKYNKWDDLKEEMIKEKDILNFTTPDKEKYLCILPIVKTEEETKLSSYFGPHPSELIMPLIKEKVCSYLVDVYWSYEICHGRHIIQYHEDRETKKRDEYYLGNIVFQTPKEKYFDHLNPPKKQIQGKDIPYYSVQYRSGTICDLTGKPRNTSLIYICVERAKDIVISQIEVSVCQYEIIVATDRLCSHPSFKTPEKKEHIISCFLKEPKDRVDPQPKRLVYEVKGREQDIANELSMIVNENIKIKVKQIDTTKKIEFEVEDDDDLSHSKDSDKFEDFDDKVIDNIANLIKYTNLPSMDFFDVEDQNDILSEIRSNTKISNFDQLDVDEQYTIASNVAKKIYLNRIRRNFFNGEQCIIGGKGWWKHRFCLESHIEQYHGKPGDLDYKVLNLGFFDISSQIKWVSADKSRLPIIDEGKVIQVRQFYSGGNVCDENNQPRQTEVRIRCDKDLYKKKSEAIQLYLEEPTQCKYILTMASGTFCNKMNDFIQYGYFKKKNIIRTSYGDYYLYAMKSLFLKFPILPRYTSSFFRRLTLTQSLKNGEFEWIDPKDDNETVNITYVLRNGTEKHIKGKIGDNVMYLAHRYGIELEGACEASLACSTCHVYVDGNYFNKLPEPKEEEEDMLDLAPVVKSTSRLSCQIILCKELDGIKVTLPKMTRNFYVDGHVPEPH</sequence>
<dbReference type="PROSITE" id="PS51085">
    <property type="entry name" value="2FE2S_FER_2"/>
    <property type="match status" value="1"/>
</dbReference>
<feature type="domain" description="MRH" evidence="14">
    <location>
        <begin position="383"/>
        <end position="511"/>
    </location>
</feature>
<dbReference type="GO" id="GO:0030970">
    <property type="term" value="P:retrograde protein transport, ER to cytosol"/>
    <property type="evidence" value="ECO:0007669"/>
    <property type="project" value="TreeGrafter"/>
</dbReference>
<name>A0AAF5D1D9_STRER</name>
<dbReference type="GO" id="GO:0005788">
    <property type="term" value="C:endoplasmic reticulum lumen"/>
    <property type="evidence" value="ECO:0007669"/>
    <property type="project" value="TreeGrafter"/>
</dbReference>
<keyword evidence="6" id="KW-0408">Iron</keyword>
<evidence type="ECO:0000256" key="4">
    <source>
        <dbReference type="ARBA" id="ARBA00022729"/>
    </source>
</evidence>
<dbReference type="InterPro" id="IPR009011">
    <property type="entry name" value="Man6P_isomerase_rcpt-bd_dom_sf"/>
</dbReference>
<dbReference type="InterPro" id="IPR045149">
    <property type="entry name" value="OS-9-like"/>
</dbReference>
<evidence type="ECO:0000256" key="9">
    <source>
        <dbReference type="ARBA" id="ARBA00034078"/>
    </source>
</evidence>
<dbReference type="PRINTS" id="PR00355">
    <property type="entry name" value="ADRENODOXIN"/>
</dbReference>
<reference evidence="16" key="1">
    <citation type="submission" date="2024-02" db="UniProtKB">
        <authorList>
            <consortium name="WormBaseParasite"/>
        </authorList>
    </citation>
    <scope>IDENTIFICATION</scope>
</reference>
<evidence type="ECO:0000256" key="12">
    <source>
        <dbReference type="ARBA" id="ARBA00041661"/>
    </source>
</evidence>
<feature type="domain" description="MRH" evidence="14">
    <location>
        <begin position="94"/>
        <end position="218"/>
    </location>
</feature>
<evidence type="ECO:0000313" key="15">
    <source>
        <dbReference type="Proteomes" id="UP000035681"/>
    </source>
</evidence>
<keyword evidence="7" id="KW-0411">Iron-sulfur</keyword>
<dbReference type="InterPro" id="IPR001041">
    <property type="entry name" value="2Fe-2S_ferredoxin-type"/>
</dbReference>
<dbReference type="CDD" id="cd00207">
    <property type="entry name" value="fer2"/>
    <property type="match status" value="1"/>
</dbReference>
<dbReference type="InterPro" id="IPR012675">
    <property type="entry name" value="Beta-grasp_dom_sf"/>
</dbReference>
<dbReference type="Gene3D" id="2.70.130.10">
    <property type="entry name" value="Mannose-6-phosphate receptor binding domain"/>
    <property type="match status" value="2"/>
</dbReference>
<keyword evidence="15" id="KW-1185">Reference proteome</keyword>
<organism evidence="15 16">
    <name type="scientific">Strongyloides stercoralis</name>
    <name type="common">Threadworm</name>
    <dbReference type="NCBI Taxonomy" id="6248"/>
    <lineage>
        <taxon>Eukaryota</taxon>
        <taxon>Metazoa</taxon>
        <taxon>Ecdysozoa</taxon>
        <taxon>Nematoda</taxon>
        <taxon>Chromadorea</taxon>
        <taxon>Rhabditida</taxon>
        <taxon>Tylenchina</taxon>
        <taxon>Panagrolaimomorpha</taxon>
        <taxon>Strongyloidoidea</taxon>
        <taxon>Strongyloididae</taxon>
        <taxon>Strongyloides</taxon>
    </lineage>
</organism>
<dbReference type="Gene3D" id="3.10.20.30">
    <property type="match status" value="1"/>
</dbReference>
<dbReference type="InterPro" id="IPR036010">
    <property type="entry name" value="2Fe-2S_ferredoxin-like_sf"/>
</dbReference>
<dbReference type="PROSITE" id="PS00814">
    <property type="entry name" value="ADX"/>
    <property type="match status" value="1"/>
</dbReference>
<evidence type="ECO:0000256" key="11">
    <source>
        <dbReference type="ARBA" id="ARBA00041108"/>
    </source>
</evidence>
<dbReference type="GO" id="GO:0046872">
    <property type="term" value="F:metal ion binding"/>
    <property type="evidence" value="ECO:0007669"/>
    <property type="project" value="UniProtKB-KW"/>
</dbReference>
<dbReference type="GO" id="GO:0140647">
    <property type="term" value="P:P450-containing electron transport chain"/>
    <property type="evidence" value="ECO:0007669"/>
    <property type="project" value="InterPro"/>
</dbReference>
<keyword evidence="4" id="KW-0732">Signal</keyword>
<dbReference type="PANTHER" id="PTHR15414:SF0">
    <property type="entry name" value="ENDOPLASMIC RETICULUM LECTIN 1"/>
    <property type="match status" value="1"/>
</dbReference>
<dbReference type="AlphaFoldDB" id="A0AAF5D1D9"/>
<dbReference type="InterPro" id="IPR001055">
    <property type="entry name" value="Adrenodoxin-like"/>
</dbReference>
<feature type="domain" description="2Fe-2S ferredoxin-type" evidence="13">
    <location>
        <begin position="583"/>
        <end position="685"/>
    </location>
</feature>
<evidence type="ECO:0000259" key="13">
    <source>
        <dbReference type="PROSITE" id="PS51085"/>
    </source>
</evidence>
<evidence type="ECO:0000256" key="7">
    <source>
        <dbReference type="ARBA" id="ARBA00023014"/>
    </source>
</evidence>
<dbReference type="Proteomes" id="UP000035681">
    <property type="component" value="Unplaced"/>
</dbReference>
<comment type="subcellular location">
    <subcellularLocation>
        <location evidence="1">Endoplasmic reticulum</location>
    </subcellularLocation>
</comment>
<dbReference type="SUPFAM" id="SSF50911">
    <property type="entry name" value="Mannose 6-phosphate receptor domain"/>
    <property type="match status" value="2"/>
</dbReference>
<evidence type="ECO:0000256" key="6">
    <source>
        <dbReference type="ARBA" id="ARBA00023004"/>
    </source>
</evidence>
<dbReference type="SUPFAM" id="SSF54292">
    <property type="entry name" value="2Fe-2S ferredoxin-like"/>
    <property type="match status" value="1"/>
</dbReference>
<evidence type="ECO:0000259" key="14">
    <source>
        <dbReference type="PROSITE" id="PS51914"/>
    </source>
</evidence>
<dbReference type="GO" id="GO:0051537">
    <property type="term" value="F:2 iron, 2 sulfur cluster binding"/>
    <property type="evidence" value="ECO:0007669"/>
    <property type="project" value="UniProtKB-KW"/>
</dbReference>